<organism evidence="2 3">
    <name type="scientific">Halioglobus maricola</name>
    <dbReference type="NCBI Taxonomy" id="2601894"/>
    <lineage>
        <taxon>Bacteria</taxon>
        <taxon>Pseudomonadati</taxon>
        <taxon>Pseudomonadota</taxon>
        <taxon>Gammaproteobacteria</taxon>
        <taxon>Cellvibrionales</taxon>
        <taxon>Halieaceae</taxon>
        <taxon>Halioglobus</taxon>
    </lineage>
</organism>
<keyword evidence="1" id="KW-0732">Signal</keyword>
<dbReference type="KEGG" id="halc:EY643_17445"/>
<dbReference type="InterPro" id="IPR021747">
    <property type="entry name" value="DUF3313"/>
</dbReference>
<feature type="chain" id="PRO_5024799751" evidence="1">
    <location>
        <begin position="24"/>
        <end position="219"/>
    </location>
</feature>
<accession>A0A5P9NNA1</accession>
<evidence type="ECO:0000256" key="1">
    <source>
        <dbReference type="SAM" id="SignalP"/>
    </source>
</evidence>
<gene>
    <name evidence="2" type="ORF">EY643_17445</name>
</gene>
<dbReference type="AlphaFoldDB" id="A0A5P9NNA1"/>
<evidence type="ECO:0000313" key="2">
    <source>
        <dbReference type="EMBL" id="QFU77300.1"/>
    </source>
</evidence>
<feature type="signal peptide" evidence="1">
    <location>
        <begin position="1"/>
        <end position="23"/>
    </location>
</feature>
<keyword evidence="3" id="KW-1185">Reference proteome</keyword>
<dbReference type="EMBL" id="CP036422">
    <property type="protein sequence ID" value="QFU77300.1"/>
    <property type="molecule type" value="Genomic_DNA"/>
</dbReference>
<protein>
    <submittedName>
        <fullName evidence="2">DUF3313 family protein</fullName>
    </submittedName>
</protein>
<dbReference type="Pfam" id="PF11769">
    <property type="entry name" value="DUF3313"/>
    <property type="match status" value="1"/>
</dbReference>
<name>A0A5P9NNA1_9GAMM</name>
<reference evidence="2 3" key="1">
    <citation type="submission" date="2019-02" db="EMBL/GenBank/DDBJ databases">
        <authorList>
            <person name="Li S.-H."/>
        </authorList>
    </citation>
    <scope>NUCLEOTIDE SEQUENCE [LARGE SCALE GENOMIC DNA]</scope>
    <source>
        <strain evidence="2 3">IMCC14385</strain>
    </source>
</reference>
<dbReference type="Proteomes" id="UP000326287">
    <property type="component" value="Chromosome"/>
</dbReference>
<sequence length="219" mass="24243">MIRKISALFILSLVAAVSLSAQAEKPKTKDFSGWLESYETLVYVEERNAFFFSNENKRGHYEKVMLHEVTLYGKNARSDNELGVQSSDYLREGILAIFEDEGVLATEPGPKVARLSLAITGVEKSIESLKAHNLVPVSAVFRGAKRATGNLNTYIDVMFEGEATDSVTGERILAIVAKGIGSTEKKSGDELEFDDLVPTLDLWLVQYRKTVSDFLANKD</sequence>
<evidence type="ECO:0000313" key="3">
    <source>
        <dbReference type="Proteomes" id="UP000326287"/>
    </source>
</evidence>
<dbReference type="RefSeq" id="WP_153240445.1">
    <property type="nucleotide sequence ID" value="NZ_CP036422.1"/>
</dbReference>
<proteinExistence type="predicted"/>